<feature type="region of interest" description="Disordered" evidence="1">
    <location>
        <begin position="178"/>
        <end position="217"/>
    </location>
</feature>
<reference evidence="2" key="1">
    <citation type="journal article" date="2015" name="Nature">
        <title>Complex archaea that bridge the gap between prokaryotes and eukaryotes.</title>
        <authorList>
            <person name="Spang A."/>
            <person name="Saw J.H."/>
            <person name="Jorgensen S.L."/>
            <person name="Zaremba-Niedzwiedzka K."/>
            <person name="Martijn J."/>
            <person name="Lind A.E."/>
            <person name="van Eijk R."/>
            <person name="Schleper C."/>
            <person name="Guy L."/>
            <person name="Ettema T.J."/>
        </authorList>
    </citation>
    <scope>NUCLEOTIDE SEQUENCE</scope>
</reference>
<comment type="caution">
    <text evidence="2">The sequence shown here is derived from an EMBL/GenBank/DDBJ whole genome shotgun (WGS) entry which is preliminary data.</text>
</comment>
<gene>
    <name evidence="2" type="ORF">LCGC14_0840980</name>
</gene>
<feature type="compositionally biased region" description="Polar residues" evidence="1">
    <location>
        <begin position="183"/>
        <end position="194"/>
    </location>
</feature>
<evidence type="ECO:0000256" key="1">
    <source>
        <dbReference type="SAM" id="MobiDB-lite"/>
    </source>
</evidence>
<name>A0A0F9PD42_9ZZZZ</name>
<protein>
    <submittedName>
        <fullName evidence="2">Uncharacterized protein</fullName>
    </submittedName>
</protein>
<proteinExistence type="predicted"/>
<sequence length="217" mass="24348">MTQNSKSGRTAEESKRFEAQIRSGRPLSLKALAYHLNVDEDKARHIVKKSNLEREGSTYPWRRIWRAIHGTEGSQLGSHLAALKEGHPDSQILDRIADLDAELRAPLISFATMAVLRGKEPDTLSKALRQGRKMLPYPIMEFGPRTRLFRPLEVRLWEHEGILLNLPRPLIIPTPEPEITADCETQNSRPQPDLSSPEGRKKALFGNGGADSETSAE</sequence>
<dbReference type="EMBL" id="LAZR01002461">
    <property type="protein sequence ID" value="KKN29745.1"/>
    <property type="molecule type" value="Genomic_DNA"/>
</dbReference>
<dbReference type="AlphaFoldDB" id="A0A0F9PD42"/>
<accession>A0A0F9PD42</accession>
<organism evidence="2">
    <name type="scientific">marine sediment metagenome</name>
    <dbReference type="NCBI Taxonomy" id="412755"/>
    <lineage>
        <taxon>unclassified sequences</taxon>
        <taxon>metagenomes</taxon>
        <taxon>ecological metagenomes</taxon>
    </lineage>
</organism>
<evidence type="ECO:0000313" key="2">
    <source>
        <dbReference type="EMBL" id="KKN29745.1"/>
    </source>
</evidence>